<dbReference type="InterPro" id="IPR013785">
    <property type="entry name" value="Aldolase_TIM"/>
</dbReference>
<organism evidence="1 2">
    <name type="scientific">Candidatus Scatousia excrementipullorum</name>
    <dbReference type="NCBI Taxonomy" id="2840936"/>
    <lineage>
        <taxon>Bacteria</taxon>
        <taxon>Candidatus Scatousia</taxon>
    </lineage>
</organism>
<dbReference type="SUPFAM" id="SSF51366">
    <property type="entry name" value="Ribulose-phoshate binding barrel"/>
    <property type="match status" value="1"/>
</dbReference>
<accession>A0A9D9DQW8</accession>
<dbReference type="AlphaFoldDB" id="A0A9D9DQW8"/>
<dbReference type="PANTHER" id="PTHR36895">
    <property type="match status" value="1"/>
</dbReference>
<reference evidence="1" key="2">
    <citation type="journal article" date="2021" name="PeerJ">
        <title>Extensive microbial diversity within the chicken gut microbiome revealed by metagenomics and culture.</title>
        <authorList>
            <person name="Gilroy R."/>
            <person name="Ravi A."/>
            <person name="Getino M."/>
            <person name="Pursley I."/>
            <person name="Horton D.L."/>
            <person name="Alikhan N.F."/>
            <person name="Baker D."/>
            <person name="Gharbi K."/>
            <person name="Hall N."/>
            <person name="Watson M."/>
            <person name="Adriaenssens E.M."/>
            <person name="Foster-Nyarko E."/>
            <person name="Jarju S."/>
            <person name="Secka A."/>
            <person name="Antonio M."/>
            <person name="Oren A."/>
            <person name="Chaudhuri R.R."/>
            <person name="La Ragione R."/>
            <person name="Hildebrand F."/>
            <person name="Pallen M.J."/>
        </authorList>
    </citation>
    <scope>NUCLEOTIDE SEQUENCE</scope>
    <source>
        <strain evidence="1">10192</strain>
    </source>
</reference>
<dbReference type="Pfam" id="PF04481">
    <property type="entry name" value="DUF561"/>
    <property type="match status" value="1"/>
</dbReference>
<evidence type="ECO:0000313" key="1">
    <source>
        <dbReference type="EMBL" id="MBO8430540.1"/>
    </source>
</evidence>
<dbReference type="PANTHER" id="PTHR36895:SF1">
    <property type="entry name" value="YCF23 PROTEIN"/>
    <property type="match status" value="1"/>
</dbReference>
<dbReference type="Gene3D" id="3.20.20.70">
    <property type="entry name" value="Aldolase class I"/>
    <property type="match status" value="1"/>
</dbReference>
<feature type="non-terminal residue" evidence="1">
    <location>
        <position position="1"/>
    </location>
</feature>
<comment type="caution">
    <text evidence="1">The sequence shown here is derived from an EMBL/GenBank/DDBJ whole genome shotgun (WGS) entry which is preliminary data.</text>
</comment>
<reference evidence="1" key="1">
    <citation type="submission" date="2020-10" db="EMBL/GenBank/DDBJ databases">
        <authorList>
            <person name="Gilroy R."/>
        </authorList>
    </citation>
    <scope>NUCLEOTIDE SEQUENCE</scope>
    <source>
        <strain evidence="1">10192</strain>
    </source>
</reference>
<dbReference type="Proteomes" id="UP000823632">
    <property type="component" value="Unassembled WGS sequence"/>
</dbReference>
<evidence type="ECO:0000313" key="2">
    <source>
        <dbReference type="Proteomes" id="UP000823632"/>
    </source>
</evidence>
<dbReference type="EMBL" id="JADIND010000087">
    <property type="protein sequence ID" value="MBO8430540.1"/>
    <property type="molecule type" value="Genomic_DNA"/>
</dbReference>
<gene>
    <name evidence="1" type="ORF">IAC76_04065</name>
</gene>
<proteinExistence type="predicted"/>
<dbReference type="InterPro" id="IPR011060">
    <property type="entry name" value="RibuloseP-bd_barrel"/>
</dbReference>
<sequence>VVTAAEQAGASAVDICADSDIVKEIRSMTDLPLFVSSIVPEELAKAVELGADAIELGNFDVLYKKGASFSKDDVLALVKRTLEIIDEKVFFSVTIPGEISVSDQIELARELEAMGIDLIQTEGHFSKEQADGVRGLMERAELTLSNTIELSRNVEMPIMTATGINPTTAPFAFAAGASAIGCGSCINKMNSEISMLATAKQLVEIAAKNAEKIAALV</sequence>
<dbReference type="InterPro" id="IPR007570">
    <property type="entry name" value="Uncharacterised_Ycf23"/>
</dbReference>
<protein>
    <submittedName>
        <fullName evidence="1">DUF561 domain-containing protein</fullName>
    </submittedName>
</protein>
<name>A0A9D9DQW8_9BACT</name>